<evidence type="ECO:0000313" key="4">
    <source>
        <dbReference type="Proteomes" id="UP000663918"/>
    </source>
</evidence>
<dbReference type="SUPFAM" id="SSF82171">
    <property type="entry name" value="DPP6 N-terminal domain-like"/>
    <property type="match status" value="1"/>
</dbReference>
<dbReference type="InterPro" id="IPR029058">
    <property type="entry name" value="AB_hydrolase_fold"/>
</dbReference>
<dbReference type="SUPFAM" id="SSF53474">
    <property type="entry name" value="alpha/beta-Hydrolases"/>
    <property type="match status" value="1"/>
</dbReference>
<evidence type="ECO:0000313" key="3">
    <source>
        <dbReference type="EMBL" id="QTC93389.1"/>
    </source>
</evidence>
<sequence>MSLSPDGTRLARITVMGEERSMVISEIATGRLLATSTVGVTKVRNLEWINNDRLLATVSVAQSIPVFNIPKSEWALGLVFDVPTRTFKQILNSTRGVAPMLASDPQIRTSAQGEGIYVRAFSVTGSGHVDLLRVNPANAYGQLSAPMLYTTEDFVLDASGTVIAKSFYDDRRRWALLLQDGRASTYTTRWLVEAPLDAPALRGMGTTERSIIVEARRDDLPADPRDPGSNLFQVDVDTAEWTRLPFTRQPESLIHHPVTGLLIGGARMSDQGMTYEFIDPAAATRWAAILRAFPDKSPVLVSWSDNLHQVLVLTGGDRSSGVYQLVDFDRRAADIVGEAYPTIGPAQVGEVRPVSYKAADGLEIHGYLTLPPQVSDPRGLPLVVLPHGGPQANDDGGFYWLAQAIASRGYAVLQPNFRGSTGYGQAFVEAGYGEWGRKMQTDLSDGVRYLAGEGIVDPRRVCIVGASYGGYAALAGATLDPDVYRCAVSIAGVSDLRRMVGWTAQQAGRRDTVSVRYWNRFMGADGLGDRSLDARSPSRLADKVTIPILLIHGRDDTVVPIEQSRMMINAMREAGKPGARLVEMPGEDHWLSRGGTRLAALEETVAFLEANNPAH</sequence>
<dbReference type="Gene3D" id="3.40.50.1820">
    <property type="entry name" value="alpha/beta hydrolase"/>
    <property type="match status" value="1"/>
</dbReference>
<keyword evidence="1" id="KW-0378">Hydrolase</keyword>
<protein>
    <submittedName>
        <fullName evidence="3">S9 family peptidase</fullName>
    </submittedName>
</protein>
<dbReference type="KEGG" id="bgoe:IFJ75_16635"/>
<dbReference type="InterPro" id="IPR001375">
    <property type="entry name" value="Peptidase_S9_cat"/>
</dbReference>
<organism evidence="3 4">
    <name type="scientific">Brevundimonas goettingensis</name>
    <dbReference type="NCBI Taxonomy" id="2774190"/>
    <lineage>
        <taxon>Bacteria</taxon>
        <taxon>Pseudomonadati</taxon>
        <taxon>Pseudomonadota</taxon>
        <taxon>Alphaproteobacteria</taxon>
        <taxon>Caulobacterales</taxon>
        <taxon>Caulobacteraceae</taxon>
        <taxon>Brevundimonas</taxon>
    </lineage>
</organism>
<dbReference type="GO" id="GO:0006508">
    <property type="term" value="P:proteolysis"/>
    <property type="evidence" value="ECO:0007669"/>
    <property type="project" value="InterPro"/>
</dbReference>
<accession>A0A975C5C8</accession>
<reference evidence="3" key="1">
    <citation type="submission" date="2020-09" db="EMBL/GenBank/DDBJ databases">
        <title>Brevundimonas sp. LVF2 isolated from a puddle in Goettingen, Germany.</title>
        <authorList>
            <person name="Friedrich I."/>
            <person name="Klassen A."/>
            <person name="Hannes N."/>
            <person name="Schneider D."/>
            <person name="Hertel R."/>
            <person name="Daniel R."/>
        </authorList>
    </citation>
    <scope>NUCLEOTIDE SEQUENCE</scope>
    <source>
        <strain evidence="3">LVF2</strain>
    </source>
</reference>
<dbReference type="AlphaFoldDB" id="A0A975C5C8"/>
<dbReference type="EMBL" id="CP062222">
    <property type="protein sequence ID" value="QTC93389.1"/>
    <property type="molecule type" value="Genomic_DNA"/>
</dbReference>
<dbReference type="Pfam" id="PF00326">
    <property type="entry name" value="Peptidase_S9"/>
    <property type="match status" value="1"/>
</dbReference>
<evidence type="ECO:0000259" key="2">
    <source>
        <dbReference type="Pfam" id="PF00326"/>
    </source>
</evidence>
<dbReference type="PANTHER" id="PTHR42776">
    <property type="entry name" value="SERINE PEPTIDASE S9 FAMILY MEMBER"/>
    <property type="match status" value="1"/>
</dbReference>
<dbReference type="Proteomes" id="UP000663918">
    <property type="component" value="Chromosome"/>
</dbReference>
<feature type="domain" description="Peptidase S9 prolyl oligopeptidase catalytic" evidence="2">
    <location>
        <begin position="398"/>
        <end position="610"/>
    </location>
</feature>
<name>A0A975C5C8_9CAUL</name>
<gene>
    <name evidence="3" type="ORF">IFJ75_16635</name>
</gene>
<dbReference type="PANTHER" id="PTHR42776:SF27">
    <property type="entry name" value="DIPEPTIDYL PEPTIDASE FAMILY MEMBER 6"/>
    <property type="match status" value="1"/>
</dbReference>
<dbReference type="GO" id="GO:0004252">
    <property type="term" value="F:serine-type endopeptidase activity"/>
    <property type="evidence" value="ECO:0007669"/>
    <property type="project" value="TreeGrafter"/>
</dbReference>
<keyword evidence="4" id="KW-1185">Reference proteome</keyword>
<proteinExistence type="predicted"/>
<evidence type="ECO:0000256" key="1">
    <source>
        <dbReference type="ARBA" id="ARBA00022801"/>
    </source>
</evidence>